<evidence type="ECO:0000259" key="5">
    <source>
        <dbReference type="PROSITE" id="PS51296"/>
    </source>
</evidence>
<dbReference type="Gene3D" id="2.102.10.10">
    <property type="entry name" value="Rieske [2Fe-2S] iron-sulphur domain"/>
    <property type="match status" value="1"/>
</dbReference>
<reference evidence="6" key="1">
    <citation type="submission" date="2020-04" db="EMBL/GenBank/DDBJ databases">
        <title>Draft genome resource of the tomato pathogen Pseudocercospora fuligena.</title>
        <authorList>
            <person name="Zaccaron A."/>
        </authorList>
    </citation>
    <scope>NUCLEOTIDE SEQUENCE</scope>
    <source>
        <strain evidence="6">PF001</strain>
    </source>
</reference>
<dbReference type="OrthoDB" id="429143at2759"/>
<dbReference type="AlphaFoldDB" id="A0A8H6VKM7"/>
<organism evidence="6 7">
    <name type="scientific">Pseudocercospora fuligena</name>
    <dbReference type="NCBI Taxonomy" id="685502"/>
    <lineage>
        <taxon>Eukaryota</taxon>
        <taxon>Fungi</taxon>
        <taxon>Dikarya</taxon>
        <taxon>Ascomycota</taxon>
        <taxon>Pezizomycotina</taxon>
        <taxon>Dothideomycetes</taxon>
        <taxon>Dothideomycetidae</taxon>
        <taxon>Mycosphaerellales</taxon>
        <taxon>Mycosphaerellaceae</taxon>
        <taxon>Pseudocercospora</taxon>
    </lineage>
</organism>
<dbReference type="Proteomes" id="UP000660729">
    <property type="component" value="Unassembled WGS sequence"/>
</dbReference>
<dbReference type="Pfam" id="PF00355">
    <property type="entry name" value="Rieske"/>
    <property type="match status" value="1"/>
</dbReference>
<dbReference type="InterPro" id="IPR036188">
    <property type="entry name" value="FAD/NAD-bd_sf"/>
</dbReference>
<sequence length="608" mass="66657">MLLSRSSPAARFKSVVRVSNTRTISTCMSKPTIHLPSAVQRQQSAHADIVLPMRRGGMATQAEGSALPSHSKFQHFNATSGFTEPVWVHTEPYSNRPEFSKLNRDVETDVAIVGSGISGIQSAYELVTRGYSVVMLEARDVLSGETGRTSGHLASALDDGYANIVAKHGVSGADIAAESHQWAIDRVDEIARKHHIDCEYRKLPAVQISQYDRKKQSKEHQEEIEELKQEVEAATAYGLDAKFEQDYKVKGWDGEPDQRDAAIFSNQATFHPTKYLNALLKCLKQQPNFHCYTHTRVSDTREKGFGIGPIGSKTSVEVKTFGGHTVTAKDVVMATCVPLQKLSVIAEMEYMRTYALAIKVPKYIRLTEADADNDYLVIGGCDHKVGQEDPTGRFEELETWVRERFTKAGTVDYAWSGQVFEPADYMAFIGLDPGTQHTYIITGDSGNGLTHGVIAGEILASEIEGKAHPWTPLYTPSRNLSLLKSARSILSHDLQINTQYVRHLTSDITDIEDLAPGTGGVLNPKTKVPIAVYKTEDGKEAHKFSALCPHMQGVVCWNSVEKSWDCPVHGSRFDGVGGKCVMGPAKANLAPVEDGEVGIKEKVGGVGK</sequence>
<dbReference type="SUPFAM" id="SSF51905">
    <property type="entry name" value="FAD/NAD(P)-binding domain"/>
    <property type="match status" value="1"/>
</dbReference>
<keyword evidence="2" id="KW-0479">Metal-binding</keyword>
<dbReference type="Gene3D" id="3.50.50.60">
    <property type="entry name" value="FAD/NAD(P)-binding domain"/>
    <property type="match status" value="1"/>
</dbReference>
<comment type="caution">
    <text evidence="6">The sequence shown here is derived from an EMBL/GenBank/DDBJ whole genome shotgun (WGS) entry which is preliminary data.</text>
</comment>
<keyword evidence="4" id="KW-0411">Iron-sulfur</keyword>
<dbReference type="CDD" id="cd03477">
    <property type="entry name" value="Rieske_YhfW_C"/>
    <property type="match status" value="1"/>
</dbReference>
<dbReference type="PROSITE" id="PS51296">
    <property type="entry name" value="RIESKE"/>
    <property type="match status" value="1"/>
</dbReference>
<keyword evidence="1" id="KW-0001">2Fe-2S</keyword>
<evidence type="ECO:0000256" key="3">
    <source>
        <dbReference type="ARBA" id="ARBA00023004"/>
    </source>
</evidence>
<dbReference type="InterPro" id="IPR036922">
    <property type="entry name" value="Rieske_2Fe-2S_sf"/>
</dbReference>
<dbReference type="SUPFAM" id="SSF50022">
    <property type="entry name" value="ISP domain"/>
    <property type="match status" value="1"/>
</dbReference>
<evidence type="ECO:0000313" key="6">
    <source>
        <dbReference type="EMBL" id="KAF7193857.1"/>
    </source>
</evidence>
<dbReference type="GO" id="GO:0005737">
    <property type="term" value="C:cytoplasm"/>
    <property type="evidence" value="ECO:0007669"/>
    <property type="project" value="TreeGrafter"/>
</dbReference>
<dbReference type="Pfam" id="PF01266">
    <property type="entry name" value="DAO"/>
    <property type="match status" value="1"/>
</dbReference>
<keyword evidence="7" id="KW-1185">Reference proteome</keyword>
<dbReference type="GO" id="GO:0046872">
    <property type="term" value="F:metal ion binding"/>
    <property type="evidence" value="ECO:0007669"/>
    <property type="project" value="UniProtKB-KW"/>
</dbReference>
<dbReference type="InterPro" id="IPR017941">
    <property type="entry name" value="Rieske_2Fe-2S"/>
</dbReference>
<proteinExistence type="predicted"/>
<gene>
    <name evidence="6" type="ORF">HII31_04747</name>
</gene>
<evidence type="ECO:0000256" key="1">
    <source>
        <dbReference type="ARBA" id="ARBA00022714"/>
    </source>
</evidence>
<dbReference type="InterPro" id="IPR006076">
    <property type="entry name" value="FAD-dep_OxRdtase"/>
</dbReference>
<name>A0A8H6VKM7_9PEZI</name>
<dbReference type="InterPro" id="IPR038010">
    <property type="entry name" value="YhfW_C"/>
</dbReference>
<dbReference type="EMBL" id="JABCIY010000070">
    <property type="protein sequence ID" value="KAF7193857.1"/>
    <property type="molecule type" value="Genomic_DNA"/>
</dbReference>
<evidence type="ECO:0000256" key="2">
    <source>
        <dbReference type="ARBA" id="ARBA00022723"/>
    </source>
</evidence>
<dbReference type="GO" id="GO:0051537">
    <property type="term" value="F:2 iron, 2 sulfur cluster binding"/>
    <property type="evidence" value="ECO:0007669"/>
    <property type="project" value="UniProtKB-KW"/>
</dbReference>
<feature type="domain" description="Rieske" evidence="5">
    <location>
        <begin position="506"/>
        <end position="603"/>
    </location>
</feature>
<dbReference type="PANTHER" id="PTHR13847">
    <property type="entry name" value="SARCOSINE DEHYDROGENASE-RELATED"/>
    <property type="match status" value="1"/>
</dbReference>
<protein>
    <submittedName>
        <fullName evidence="6">Putative Rieske 2Fe-2S iron-sulfur protein YhfW</fullName>
    </submittedName>
</protein>
<accession>A0A8H6VKM7</accession>
<dbReference type="Gene3D" id="3.30.9.10">
    <property type="entry name" value="D-Amino Acid Oxidase, subunit A, domain 2"/>
    <property type="match status" value="1"/>
</dbReference>
<evidence type="ECO:0000313" key="7">
    <source>
        <dbReference type="Proteomes" id="UP000660729"/>
    </source>
</evidence>
<dbReference type="PANTHER" id="PTHR13847:SF281">
    <property type="entry name" value="FAD DEPENDENT OXIDOREDUCTASE DOMAIN-CONTAINING PROTEIN"/>
    <property type="match status" value="1"/>
</dbReference>
<evidence type="ECO:0000256" key="4">
    <source>
        <dbReference type="ARBA" id="ARBA00023014"/>
    </source>
</evidence>
<keyword evidence="3" id="KW-0408">Iron</keyword>